<keyword evidence="2" id="KW-1185">Reference proteome</keyword>
<proteinExistence type="predicted"/>
<dbReference type="Proteomes" id="UP001151760">
    <property type="component" value="Unassembled WGS sequence"/>
</dbReference>
<name>A0ABQ4Y9I1_9ASTR</name>
<evidence type="ECO:0000313" key="2">
    <source>
        <dbReference type="Proteomes" id="UP001151760"/>
    </source>
</evidence>
<organism evidence="1 2">
    <name type="scientific">Tanacetum coccineum</name>
    <dbReference type="NCBI Taxonomy" id="301880"/>
    <lineage>
        <taxon>Eukaryota</taxon>
        <taxon>Viridiplantae</taxon>
        <taxon>Streptophyta</taxon>
        <taxon>Embryophyta</taxon>
        <taxon>Tracheophyta</taxon>
        <taxon>Spermatophyta</taxon>
        <taxon>Magnoliopsida</taxon>
        <taxon>eudicotyledons</taxon>
        <taxon>Gunneridae</taxon>
        <taxon>Pentapetalae</taxon>
        <taxon>asterids</taxon>
        <taxon>campanulids</taxon>
        <taxon>Asterales</taxon>
        <taxon>Asteraceae</taxon>
        <taxon>Asteroideae</taxon>
        <taxon>Anthemideae</taxon>
        <taxon>Anthemidinae</taxon>
        <taxon>Tanacetum</taxon>
    </lineage>
</organism>
<comment type="caution">
    <text evidence="1">The sequence shown here is derived from an EMBL/GenBank/DDBJ whole genome shotgun (WGS) entry which is preliminary data.</text>
</comment>
<accession>A0ABQ4Y9I1</accession>
<protein>
    <submittedName>
        <fullName evidence="1">Uncharacterized protein</fullName>
    </submittedName>
</protein>
<reference evidence="1" key="2">
    <citation type="submission" date="2022-01" db="EMBL/GenBank/DDBJ databases">
        <authorList>
            <person name="Yamashiro T."/>
            <person name="Shiraishi A."/>
            <person name="Satake H."/>
            <person name="Nakayama K."/>
        </authorList>
    </citation>
    <scope>NUCLEOTIDE SEQUENCE</scope>
</reference>
<sequence length="162" mass="18070">MVEGDVEEVDDLSLEALEDEEVAMVDGVFKGAFGALDDESWCLGLEVEALVDDMEQSALSLEEKIITLLRSGRDVVCMVRILQKLQENGQSRTNMDTGTELTSKDNMAELYVTKASHWWKPTRRDMVALKEAHGEMDFCTKRLTKEAQVTIPKASNKLSSAL</sequence>
<gene>
    <name evidence="1" type="ORF">Tco_0706853</name>
</gene>
<reference evidence="1" key="1">
    <citation type="journal article" date="2022" name="Int. J. Mol. Sci.">
        <title>Draft Genome of Tanacetum Coccineum: Genomic Comparison of Closely Related Tanacetum-Family Plants.</title>
        <authorList>
            <person name="Yamashiro T."/>
            <person name="Shiraishi A."/>
            <person name="Nakayama K."/>
            <person name="Satake H."/>
        </authorList>
    </citation>
    <scope>NUCLEOTIDE SEQUENCE</scope>
</reference>
<evidence type="ECO:0000313" key="1">
    <source>
        <dbReference type="EMBL" id="GJS74012.1"/>
    </source>
</evidence>
<dbReference type="EMBL" id="BQNB010010199">
    <property type="protein sequence ID" value="GJS74012.1"/>
    <property type="molecule type" value="Genomic_DNA"/>
</dbReference>